<evidence type="ECO:0000313" key="1">
    <source>
        <dbReference type="EMBL" id="KAJ9111160.1"/>
    </source>
</evidence>
<reference evidence="1" key="1">
    <citation type="submission" date="2023-04" db="EMBL/GenBank/DDBJ databases">
        <title>Draft Genome sequencing of Naganishia species isolated from polar environments using Oxford Nanopore Technology.</title>
        <authorList>
            <person name="Leo P."/>
            <person name="Venkateswaran K."/>
        </authorList>
    </citation>
    <scope>NUCLEOTIDE SEQUENCE</scope>
    <source>
        <strain evidence="1">MNA-CCFEE 5262</strain>
    </source>
</reference>
<keyword evidence="2" id="KW-1185">Reference proteome</keyword>
<organism evidence="1 2">
    <name type="scientific">Naganishia adeliensis</name>
    <dbReference type="NCBI Taxonomy" id="92952"/>
    <lineage>
        <taxon>Eukaryota</taxon>
        <taxon>Fungi</taxon>
        <taxon>Dikarya</taxon>
        <taxon>Basidiomycota</taxon>
        <taxon>Agaricomycotina</taxon>
        <taxon>Tremellomycetes</taxon>
        <taxon>Filobasidiales</taxon>
        <taxon>Filobasidiaceae</taxon>
        <taxon>Naganishia</taxon>
    </lineage>
</organism>
<proteinExistence type="predicted"/>
<name>A0ACC2WHA3_9TREE</name>
<dbReference type="EMBL" id="JASBWS010000020">
    <property type="protein sequence ID" value="KAJ9111160.1"/>
    <property type="molecule type" value="Genomic_DNA"/>
</dbReference>
<accession>A0ACC2WHA3</accession>
<dbReference type="Proteomes" id="UP001230649">
    <property type="component" value="Unassembled WGS sequence"/>
</dbReference>
<comment type="caution">
    <text evidence="1">The sequence shown here is derived from an EMBL/GenBank/DDBJ whole genome shotgun (WGS) entry which is preliminary data.</text>
</comment>
<sequence length="858" mass="94005">MQNHSPSDDRRDSFVSEDLNDVEHASEIQETEENVDDHERAEPSPKAAGKAATQDRAGKRSDVDQPMVSPKSASQATFSTDNPPPADNVSVEHDCFDSPSAPPHLTPDQQFQSVDHHETSRDSRQHGSASESVSSSVLATPHQEVSDRFDSLDLDGMKRNSAYSGEGIDGLGLAKNSDKTFAVQVSSDATVADLDGVDPLETITVTQVPNATIERKEQSTETTSATDVATTSPIKSKLSLLPSALGFAAGLLPSVRSPPTATVPAPFSGKAGSTSDSDDKSDLSAQKRQPNERQTSTFSDTSSIHSTTSSNARGSGDAVHEASAPGPSSWRSLTSFLSRASVAPVQESPATPTPGKAQRTAIEQARIAEMETPYTSFLLHHITSPSAAADRRRSVELGGSQKLREGFERVKAEMVSAAKELREKEARKRKRDSGTVAAELDATVDGPTDEKDTTESKVTGSLSDSDPLLGADGVDWQFWGAVMSDYEEVAKTCPKHLSRAIQQGIPAVVRGTIWQLMSSSKSPPLEAAYSALLKLTSTHEKSIQKDLARTFPQHAYFKGNAGGQESLFNVVKAYSLYDPDVGYTQGLAFIVAALLLNMPEEEAFCVLVRLMQSYDLRSHFLPEMPGLQLRMYQFDRLLEEMLPAVHLHLLRAGVKSSMYASQWFMTMFSYRFPLSLVYRIFDIVFAEGIEAIFRFSMALMRKNEERILTLDFEGVLKFLTDGIFECYKVAPDEPANEDADGSSGKQKPPKEDTGLDSAEDSLWMTNQFVCDAYAVQITPFMLDSFAGEWEGQLRVQNAHALELDTLRNANRHLSNQVKQLESAVATMNTEHVEMVKELVQSRIERETIEAELVRYKVL</sequence>
<gene>
    <name evidence="1" type="ORF">QFC20_002654</name>
</gene>
<protein>
    <submittedName>
        <fullName evidence="1">Uncharacterized protein</fullName>
    </submittedName>
</protein>
<evidence type="ECO:0000313" key="2">
    <source>
        <dbReference type="Proteomes" id="UP001230649"/>
    </source>
</evidence>